<evidence type="ECO:0000313" key="1">
    <source>
        <dbReference type="EMBL" id="CAB4571755.1"/>
    </source>
</evidence>
<dbReference type="GO" id="GO:0016791">
    <property type="term" value="F:phosphatase activity"/>
    <property type="evidence" value="ECO:0007669"/>
    <property type="project" value="TreeGrafter"/>
</dbReference>
<dbReference type="PANTHER" id="PTHR48100">
    <property type="entry name" value="BROAD-SPECIFICITY PHOSPHATASE YOR283W-RELATED"/>
    <property type="match status" value="1"/>
</dbReference>
<dbReference type="InterPro" id="IPR013078">
    <property type="entry name" value="His_Pase_superF_clade-1"/>
</dbReference>
<gene>
    <name evidence="1" type="ORF">UFOPK1493_02443</name>
</gene>
<dbReference type="CDD" id="cd07067">
    <property type="entry name" value="HP_PGM_like"/>
    <property type="match status" value="1"/>
</dbReference>
<accession>A0A6J6E8Z9</accession>
<reference evidence="1" key="1">
    <citation type="submission" date="2020-05" db="EMBL/GenBank/DDBJ databases">
        <authorList>
            <person name="Chiriac C."/>
            <person name="Salcher M."/>
            <person name="Ghai R."/>
            <person name="Kavagutti S V."/>
        </authorList>
    </citation>
    <scope>NUCLEOTIDE SEQUENCE</scope>
</reference>
<dbReference type="GO" id="GO:0005737">
    <property type="term" value="C:cytoplasm"/>
    <property type="evidence" value="ECO:0007669"/>
    <property type="project" value="TreeGrafter"/>
</dbReference>
<organism evidence="1">
    <name type="scientific">freshwater metagenome</name>
    <dbReference type="NCBI Taxonomy" id="449393"/>
    <lineage>
        <taxon>unclassified sequences</taxon>
        <taxon>metagenomes</taxon>
        <taxon>ecological metagenomes</taxon>
    </lineage>
</organism>
<proteinExistence type="predicted"/>
<dbReference type="Gene3D" id="3.40.50.1240">
    <property type="entry name" value="Phosphoglycerate mutase-like"/>
    <property type="match status" value="1"/>
</dbReference>
<dbReference type="Pfam" id="PF00300">
    <property type="entry name" value="His_Phos_1"/>
    <property type="match status" value="1"/>
</dbReference>
<dbReference type="PANTHER" id="PTHR48100:SF59">
    <property type="entry name" value="ADENOSYLCOBALAMIN_ALPHA-RIBAZOLE PHOSPHATASE"/>
    <property type="match status" value="1"/>
</dbReference>
<protein>
    <submittedName>
        <fullName evidence="1">Unannotated protein</fullName>
    </submittedName>
</protein>
<dbReference type="SUPFAM" id="SSF53254">
    <property type="entry name" value="Phosphoglycerate mutase-like"/>
    <property type="match status" value="1"/>
</dbReference>
<dbReference type="InterPro" id="IPR050275">
    <property type="entry name" value="PGM_Phosphatase"/>
</dbReference>
<dbReference type="SMART" id="SM00855">
    <property type="entry name" value="PGAM"/>
    <property type="match status" value="1"/>
</dbReference>
<sequence length="215" mass="23177">MTRLVYVRHGESNSTVARVIGGHRTCSGLSPLGVRQAEALRARWAAAPEFTPDLVVSSQFPRARQTADIVAAAFGSPEIVVEPGFNEHDPGEQCDGMTMADFVDRFGTGAWEEDPFGVTFPGGETLAAFHYRVGATVRRFVEEHAGKVVLVACHGGVIDTVLRQALKTPPTGSFNITTLNTSITELELVRPNHWALRRYGDTAHLVGLPAATEPA</sequence>
<dbReference type="InterPro" id="IPR029033">
    <property type="entry name" value="His_PPase_superfam"/>
</dbReference>
<dbReference type="AlphaFoldDB" id="A0A6J6E8Z9"/>
<name>A0A6J6E8Z9_9ZZZZ</name>
<dbReference type="EMBL" id="CAEZSR010000099">
    <property type="protein sequence ID" value="CAB4571755.1"/>
    <property type="molecule type" value="Genomic_DNA"/>
</dbReference>